<dbReference type="Pfam" id="PF00583">
    <property type="entry name" value="Acetyltransf_1"/>
    <property type="match status" value="1"/>
</dbReference>
<reference evidence="4" key="1">
    <citation type="submission" date="2019-06" db="EMBL/GenBank/DDBJ databases">
        <authorList>
            <consortium name="Wellcome Sanger Institute Data Sharing"/>
        </authorList>
    </citation>
    <scope>NUCLEOTIDE SEQUENCE [LARGE SCALE GENOMIC DNA]</scope>
</reference>
<keyword evidence="1" id="KW-0808">Transferase</keyword>
<reference evidence="4" key="3">
    <citation type="submission" date="2025-09" db="UniProtKB">
        <authorList>
            <consortium name="Ensembl"/>
        </authorList>
    </citation>
    <scope>IDENTIFICATION</scope>
</reference>
<dbReference type="GeneTree" id="ENSGT00950000182932"/>
<evidence type="ECO:0000256" key="2">
    <source>
        <dbReference type="SAM" id="Phobius"/>
    </source>
</evidence>
<gene>
    <name evidence="4" type="primary">nat8</name>
</gene>
<sequence>MAGFRIRPYRDADYDVVREMYVSGFSEHLNALCVQALKQTWVQLVLVVFLLAAKAVSGSFLVSLMALIPLLVLAREGVRLLFNQQGIQLGLREDLLDIKASYMQEGQVSCFWVAEIHGRLVGTVGLLPCRSHTGAWELKRISVRKQFRRLGISKALCRTALGFAACGGVRDVVLYTSMLQTDAHKLYRSLGFHKIDEFVWPSLAAKLINFVVFKFGYKVQQREA</sequence>
<dbReference type="CDD" id="cd04301">
    <property type="entry name" value="NAT_SF"/>
    <property type="match status" value="1"/>
</dbReference>
<keyword evidence="2" id="KW-0812">Transmembrane</keyword>
<dbReference type="Proteomes" id="UP000472263">
    <property type="component" value="Chromosome 22"/>
</dbReference>
<dbReference type="InParanoid" id="A0A667YY55"/>
<feature type="transmembrane region" description="Helical" evidence="2">
    <location>
        <begin position="44"/>
        <end position="74"/>
    </location>
</feature>
<dbReference type="PROSITE" id="PS51186">
    <property type="entry name" value="GNAT"/>
    <property type="match status" value="1"/>
</dbReference>
<dbReference type="RefSeq" id="XP_029900920.1">
    <property type="nucleotide sequence ID" value="XM_030045060.1"/>
</dbReference>
<keyword evidence="5" id="KW-1185">Reference proteome</keyword>
<organism evidence="4 5">
    <name type="scientific">Myripristis murdjan</name>
    <name type="common">pinecone soldierfish</name>
    <dbReference type="NCBI Taxonomy" id="586833"/>
    <lineage>
        <taxon>Eukaryota</taxon>
        <taxon>Metazoa</taxon>
        <taxon>Chordata</taxon>
        <taxon>Craniata</taxon>
        <taxon>Vertebrata</taxon>
        <taxon>Euteleostomi</taxon>
        <taxon>Actinopterygii</taxon>
        <taxon>Neopterygii</taxon>
        <taxon>Teleostei</taxon>
        <taxon>Neoteleostei</taxon>
        <taxon>Acanthomorphata</taxon>
        <taxon>Holocentriformes</taxon>
        <taxon>Holocentridae</taxon>
        <taxon>Myripristis</taxon>
    </lineage>
</organism>
<evidence type="ECO:0000259" key="3">
    <source>
        <dbReference type="PROSITE" id="PS51186"/>
    </source>
</evidence>
<evidence type="ECO:0000313" key="5">
    <source>
        <dbReference type="Proteomes" id="UP000472263"/>
    </source>
</evidence>
<feature type="domain" description="N-acetyltransferase" evidence="3">
    <location>
        <begin position="69"/>
        <end position="209"/>
    </location>
</feature>
<name>A0A667YY55_9TELE</name>
<dbReference type="GeneID" id="115354628"/>
<dbReference type="GO" id="GO:0008080">
    <property type="term" value="F:N-acetyltransferase activity"/>
    <property type="evidence" value="ECO:0007669"/>
    <property type="project" value="InterPro"/>
</dbReference>
<dbReference type="SUPFAM" id="SSF55729">
    <property type="entry name" value="Acyl-CoA N-acyltransferases (Nat)"/>
    <property type="match status" value="1"/>
</dbReference>
<dbReference type="PANTHER" id="PTHR13947">
    <property type="entry name" value="GNAT FAMILY N-ACETYLTRANSFERASE"/>
    <property type="match status" value="1"/>
</dbReference>
<reference evidence="4" key="2">
    <citation type="submission" date="2025-08" db="UniProtKB">
        <authorList>
            <consortium name="Ensembl"/>
        </authorList>
    </citation>
    <scope>IDENTIFICATION</scope>
</reference>
<dbReference type="PANTHER" id="PTHR13947:SF60">
    <property type="entry name" value="N-ACETYLTRANSFERASE DOMAIN-CONTAINING PROTEIN"/>
    <property type="match status" value="1"/>
</dbReference>
<dbReference type="OrthoDB" id="41532at2759"/>
<keyword evidence="2" id="KW-1133">Transmembrane helix</keyword>
<dbReference type="InterPro" id="IPR000182">
    <property type="entry name" value="GNAT_dom"/>
</dbReference>
<evidence type="ECO:0000256" key="1">
    <source>
        <dbReference type="ARBA" id="ARBA00022679"/>
    </source>
</evidence>
<accession>A0A667YY55</accession>
<keyword evidence="2" id="KW-0472">Membrane</keyword>
<dbReference type="Ensembl" id="ENSMMDT00005026552.1">
    <property type="protein sequence ID" value="ENSMMDP00005026006.1"/>
    <property type="gene ID" value="ENSMMDG00005012449.1"/>
</dbReference>
<dbReference type="Gene3D" id="3.40.630.30">
    <property type="match status" value="1"/>
</dbReference>
<dbReference type="InterPro" id="IPR050769">
    <property type="entry name" value="NAT_camello-type"/>
</dbReference>
<evidence type="ECO:0000313" key="4">
    <source>
        <dbReference type="Ensembl" id="ENSMMDP00005026006.1"/>
    </source>
</evidence>
<dbReference type="InterPro" id="IPR016181">
    <property type="entry name" value="Acyl_CoA_acyltransferase"/>
</dbReference>
<protein>
    <recommendedName>
        <fullName evidence="3">N-acetyltransferase domain-containing protein</fullName>
    </recommendedName>
</protein>
<dbReference type="AlphaFoldDB" id="A0A667YY55"/>
<proteinExistence type="predicted"/>